<name>A0A427TTN0_9BACI</name>
<dbReference type="AlphaFoldDB" id="A0A427TTN0"/>
<comment type="caution">
    <text evidence="1">The sequence shown here is derived from an EMBL/GenBank/DDBJ whole genome shotgun (WGS) entry which is preliminary data.</text>
</comment>
<protein>
    <recommendedName>
        <fullName evidence="3">DUF3221 domain-containing protein</fullName>
    </recommendedName>
</protein>
<proteinExistence type="predicted"/>
<sequence>MGRLNKKLTIIATVLMGLFISYLSFFDNTDSNMKESISMAGMVIEEKNHHIEPSEYLEMWVIGYNAYEKKENQKRYKIFIEEAMVYNLLEEGKQYAVAATSFREDKDFGYVYQLEQISNQEDYQLVGNGRIK</sequence>
<evidence type="ECO:0008006" key="3">
    <source>
        <dbReference type="Google" id="ProtNLM"/>
    </source>
</evidence>
<accession>A0A427TTN0</accession>
<gene>
    <name evidence="1" type="ORF">EJA10_08450</name>
</gene>
<evidence type="ECO:0000313" key="1">
    <source>
        <dbReference type="EMBL" id="RSD27796.1"/>
    </source>
</evidence>
<evidence type="ECO:0000313" key="2">
    <source>
        <dbReference type="Proteomes" id="UP000279911"/>
    </source>
</evidence>
<dbReference type="Proteomes" id="UP000279911">
    <property type="component" value="Unassembled WGS sequence"/>
</dbReference>
<reference evidence="2" key="1">
    <citation type="submission" date="2018-12" db="EMBL/GenBank/DDBJ databases">
        <title>Bacillus chawlae sp. nov., Bacillus glennii sp. nov., and Bacillus saganii sp. nov. Isolated from the Vehicle Assembly Building at Kennedy Space Center where the Viking Spacecraft were Assembled.</title>
        <authorList>
            <person name="Seuylemezian A."/>
            <person name="Vaishampayan P."/>
        </authorList>
    </citation>
    <scope>NUCLEOTIDE SEQUENCE [LARGE SCALE GENOMIC DNA]</scope>
    <source>
        <strain evidence="2">DSM 13966</strain>
    </source>
</reference>
<dbReference type="EMBL" id="RSFW01000010">
    <property type="protein sequence ID" value="RSD27796.1"/>
    <property type="molecule type" value="Genomic_DNA"/>
</dbReference>
<dbReference type="RefSeq" id="WP_125479574.1">
    <property type="nucleotide sequence ID" value="NZ_RSFW01000010.1"/>
</dbReference>
<organism evidence="1 2">
    <name type="scientific">Mesobacillus subterraneus</name>
    <dbReference type="NCBI Taxonomy" id="285983"/>
    <lineage>
        <taxon>Bacteria</taxon>
        <taxon>Bacillati</taxon>
        <taxon>Bacillota</taxon>
        <taxon>Bacilli</taxon>
        <taxon>Bacillales</taxon>
        <taxon>Bacillaceae</taxon>
        <taxon>Mesobacillus</taxon>
    </lineage>
</organism>
<dbReference type="OrthoDB" id="2880824at2"/>